<dbReference type="EMBL" id="JAPEVB010000003">
    <property type="protein sequence ID" value="KAJ4391990.1"/>
    <property type="molecule type" value="Genomic_DNA"/>
</dbReference>
<feature type="region of interest" description="Disordered" evidence="3">
    <location>
        <begin position="389"/>
        <end position="415"/>
    </location>
</feature>
<dbReference type="Proteomes" id="UP001140453">
    <property type="component" value="Unassembled WGS sequence"/>
</dbReference>
<dbReference type="GO" id="GO:0016020">
    <property type="term" value="C:membrane"/>
    <property type="evidence" value="ECO:0007669"/>
    <property type="project" value="UniProtKB-SubCell"/>
</dbReference>
<feature type="transmembrane region" description="Helical" evidence="4">
    <location>
        <begin position="423"/>
        <end position="444"/>
    </location>
</feature>
<feature type="transmembrane region" description="Helical" evidence="4">
    <location>
        <begin position="195"/>
        <end position="215"/>
    </location>
</feature>
<keyword evidence="4" id="KW-0472">Membrane</keyword>
<dbReference type="InterPro" id="IPR036259">
    <property type="entry name" value="MFS_trans_sf"/>
</dbReference>
<dbReference type="SUPFAM" id="SSF103473">
    <property type="entry name" value="MFS general substrate transporter"/>
    <property type="match status" value="1"/>
</dbReference>
<comment type="caution">
    <text evidence="5">The sequence shown here is derived from an EMBL/GenBank/DDBJ whole genome shotgun (WGS) entry which is preliminary data.</text>
</comment>
<feature type="transmembrane region" description="Helical" evidence="4">
    <location>
        <begin position="67"/>
        <end position="94"/>
    </location>
</feature>
<feature type="transmembrane region" description="Helical" evidence="4">
    <location>
        <begin position="106"/>
        <end position="127"/>
    </location>
</feature>
<evidence type="ECO:0000313" key="5">
    <source>
        <dbReference type="EMBL" id="KAJ4391990.1"/>
    </source>
</evidence>
<evidence type="ECO:0000256" key="2">
    <source>
        <dbReference type="ARBA" id="ARBA00006727"/>
    </source>
</evidence>
<feature type="transmembrane region" description="Helical" evidence="4">
    <location>
        <begin position="139"/>
        <end position="157"/>
    </location>
</feature>
<feature type="transmembrane region" description="Helical" evidence="4">
    <location>
        <begin position="362"/>
        <end position="383"/>
    </location>
</feature>
<dbReference type="InterPro" id="IPR011701">
    <property type="entry name" value="MFS"/>
</dbReference>
<feature type="transmembrane region" description="Helical" evidence="4">
    <location>
        <begin position="227"/>
        <end position="246"/>
    </location>
</feature>
<feature type="transmembrane region" description="Helical" evidence="4">
    <location>
        <begin position="306"/>
        <end position="329"/>
    </location>
</feature>
<feature type="transmembrane region" description="Helical" evidence="4">
    <location>
        <begin position="464"/>
        <end position="484"/>
    </location>
</feature>
<dbReference type="GO" id="GO:0022857">
    <property type="term" value="F:transmembrane transporter activity"/>
    <property type="evidence" value="ECO:0007669"/>
    <property type="project" value="InterPro"/>
</dbReference>
<feature type="transmembrane region" description="Helical" evidence="4">
    <location>
        <begin position="336"/>
        <end position="356"/>
    </location>
</feature>
<dbReference type="PANTHER" id="PTHR11360:SF287">
    <property type="entry name" value="MFS MONOCARBOXYLATE TRANSPORTER"/>
    <property type="match status" value="1"/>
</dbReference>
<dbReference type="PANTHER" id="PTHR11360">
    <property type="entry name" value="MONOCARBOXYLATE TRANSPORTER"/>
    <property type="match status" value="1"/>
</dbReference>
<dbReference type="OrthoDB" id="2213137at2759"/>
<evidence type="ECO:0000256" key="1">
    <source>
        <dbReference type="ARBA" id="ARBA00004141"/>
    </source>
</evidence>
<name>A0A9W8YVX4_9PEZI</name>
<dbReference type="AlphaFoldDB" id="A0A9W8YVX4"/>
<evidence type="ECO:0000313" key="6">
    <source>
        <dbReference type="Proteomes" id="UP001140453"/>
    </source>
</evidence>
<evidence type="ECO:0000256" key="4">
    <source>
        <dbReference type="SAM" id="Phobius"/>
    </source>
</evidence>
<keyword evidence="6" id="KW-1185">Reference proteome</keyword>
<reference evidence="5" key="1">
    <citation type="submission" date="2022-10" db="EMBL/GenBank/DDBJ databases">
        <title>Tapping the CABI collections for fungal endophytes: first genome assemblies for Collariella, Neodidymelliopsis, Ascochyta clinopodiicola, Didymella pomorum, Didymosphaeria variabile, Neocosmospora piperis and Neocucurbitaria cava.</title>
        <authorList>
            <person name="Hill R."/>
        </authorList>
    </citation>
    <scope>NUCLEOTIDE SEQUENCE</scope>
    <source>
        <strain evidence="5">IMI 355082</strain>
    </source>
</reference>
<protein>
    <submittedName>
        <fullName evidence="5">Uncharacterized protein</fullName>
    </submittedName>
</protein>
<feature type="compositionally biased region" description="Polar residues" evidence="3">
    <location>
        <begin position="391"/>
        <end position="415"/>
    </location>
</feature>
<sequence length="491" mass="53167">MEEIGSKEHLVMVPRPTISLSTLKTRASDIDDVSSARDGELDEIRLTEQLHHRLLCLPPVDTGKDAYLFLLACFVLSALVWSYSFCFGVLSGYYSRTAPFNESSAIANIGTTCSGLMYLGGFPALILNRMFPRWARYSPLIGLFLLCAGLCVSAWATNVTQLIVSQGVAYGIGGAIAYTPCTMYIDEWFVKRKGLAYGIMWSGTSLSGVILPLVLERLLESYGYKTTILVWSVALLGICAPLAWYIKPRIPPLPVRSVRSFNLRFAISRKFVVYQISNVIEAIGFYVPGIYLPIFASDFLGANEFASSLCILVLNISAVAGCVVIGWLIDRFHVTTCVLVSTIGVTLGTFLLWGFTTSIPMLYIYCVSYGLFAGSYSTTWTGVMREVSGKDMTSTPSTSGSDPESPIGRTSSGESYTEHVDPVMAFALLAAGRGIGNILAGPMSQAMYHSMPWKGEAGGAYGSGYGSLIVFTGITALGSGLCFLGRRVGWC</sequence>
<feature type="transmembrane region" description="Helical" evidence="4">
    <location>
        <begin position="271"/>
        <end position="294"/>
    </location>
</feature>
<proteinExistence type="inferred from homology"/>
<organism evidence="5 6">
    <name type="scientific">Gnomoniopsis smithogilvyi</name>
    <dbReference type="NCBI Taxonomy" id="1191159"/>
    <lineage>
        <taxon>Eukaryota</taxon>
        <taxon>Fungi</taxon>
        <taxon>Dikarya</taxon>
        <taxon>Ascomycota</taxon>
        <taxon>Pezizomycotina</taxon>
        <taxon>Sordariomycetes</taxon>
        <taxon>Sordariomycetidae</taxon>
        <taxon>Diaporthales</taxon>
        <taxon>Gnomoniaceae</taxon>
        <taxon>Gnomoniopsis</taxon>
    </lineage>
</organism>
<comment type="similarity">
    <text evidence="2">Belongs to the major facilitator superfamily. Monocarboxylate porter (TC 2.A.1.13) family.</text>
</comment>
<evidence type="ECO:0000256" key="3">
    <source>
        <dbReference type="SAM" id="MobiDB-lite"/>
    </source>
</evidence>
<feature type="transmembrane region" description="Helical" evidence="4">
    <location>
        <begin position="163"/>
        <end position="183"/>
    </location>
</feature>
<dbReference type="InterPro" id="IPR050327">
    <property type="entry name" value="Proton-linked_MCT"/>
</dbReference>
<accession>A0A9W8YVX4</accession>
<dbReference type="Pfam" id="PF07690">
    <property type="entry name" value="MFS_1"/>
    <property type="match status" value="1"/>
</dbReference>
<keyword evidence="4" id="KW-1133">Transmembrane helix</keyword>
<comment type="subcellular location">
    <subcellularLocation>
        <location evidence="1">Membrane</location>
        <topology evidence="1">Multi-pass membrane protein</topology>
    </subcellularLocation>
</comment>
<keyword evidence="4" id="KW-0812">Transmembrane</keyword>
<dbReference type="Gene3D" id="1.20.1250.20">
    <property type="entry name" value="MFS general substrate transporter like domains"/>
    <property type="match status" value="2"/>
</dbReference>
<gene>
    <name evidence="5" type="ORF">N0V93_005610</name>
</gene>